<dbReference type="EMBL" id="LAZR01017427">
    <property type="protein sequence ID" value="KKM00467.1"/>
    <property type="molecule type" value="Genomic_DNA"/>
</dbReference>
<protein>
    <submittedName>
        <fullName evidence="1">Uncharacterized protein</fullName>
    </submittedName>
</protein>
<gene>
    <name evidence="1" type="ORF">LCGC14_1804110</name>
</gene>
<sequence>MPTMEEIIGRQQIMLENLNENYSHLLGVMAKVANGEVSPDRLTVDLDELSWKVKSIGTNGGTHGQKG</sequence>
<dbReference type="AlphaFoldDB" id="A0A0F9HBK7"/>
<organism evidence="1">
    <name type="scientific">marine sediment metagenome</name>
    <dbReference type="NCBI Taxonomy" id="412755"/>
    <lineage>
        <taxon>unclassified sequences</taxon>
        <taxon>metagenomes</taxon>
        <taxon>ecological metagenomes</taxon>
    </lineage>
</organism>
<comment type="caution">
    <text evidence="1">The sequence shown here is derived from an EMBL/GenBank/DDBJ whole genome shotgun (WGS) entry which is preliminary data.</text>
</comment>
<accession>A0A0F9HBK7</accession>
<reference evidence="1" key="1">
    <citation type="journal article" date="2015" name="Nature">
        <title>Complex archaea that bridge the gap between prokaryotes and eukaryotes.</title>
        <authorList>
            <person name="Spang A."/>
            <person name="Saw J.H."/>
            <person name="Jorgensen S.L."/>
            <person name="Zaremba-Niedzwiedzka K."/>
            <person name="Martijn J."/>
            <person name="Lind A.E."/>
            <person name="van Eijk R."/>
            <person name="Schleper C."/>
            <person name="Guy L."/>
            <person name="Ettema T.J."/>
        </authorList>
    </citation>
    <scope>NUCLEOTIDE SEQUENCE</scope>
</reference>
<evidence type="ECO:0000313" key="1">
    <source>
        <dbReference type="EMBL" id="KKM00467.1"/>
    </source>
</evidence>
<proteinExistence type="predicted"/>
<name>A0A0F9HBK7_9ZZZZ</name>